<dbReference type="Proteomes" id="UP000502508">
    <property type="component" value="Chromosome"/>
</dbReference>
<keyword evidence="3" id="KW-1185">Reference proteome</keyword>
<reference evidence="2 3" key="2">
    <citation type="submission" date="2020-03" db="EMBL/GenBank/DDBJ databases">
        <authorList>
            <person name="Ichikawa N."/>
            <person name="Kimura A."/>
            <person name="Kitahashi Y."/>
            <person name="Uohara A."/>
        </authorList>
    </citation>
    <scope>NUCLEOTIDE SEQUENCE [LARGE SCALE GENOMIC DNA]</scope>
    <source>
        <strain evidence="2 3">NBRC 107702</strain>
    </source>
</reference>
<dbReference type="KEGG" id="pfla:Pflav_059470"/>
<name>A0A6F8Y0E6_9ACTN</name>
<evidence type="ECO:0000313" key="3">
    <source>
        <dbReference type="Proteomes" id="UP000502508"/>
    </source>
</evidence>
<evidence type="ECO:0000256" key="1">
    <source>
        <dbReference type="SAM" id="MobiDB-lite"/>
    </source>
</evidence>
<dbReference type="EMBL" id="AP022870">
    <property type="protein sequence ID" value="BCB79537.1"/>
    <property type="molecule type" value="Genomic_DNA"/>
</dbReference>
<evidence type="ECO:0000313" key="2">
    <source>
        <dbReference type="EMBL" id="BCB79537.1"/>
    </source>
</evidence>
<reference evidence="2 3" key="1">
    <citation type="submission" date="2020-03" db="EMBL/GenBank/DDBJ databases">
        <title>Whole genome shotgun sequence of Phytohabitans flavus NBRC 107702.</title>
        <authorList>
            <person name="Komaki H."/>
            <person name="Tamura T."/>
        </authorList>
    </citation>
    <scope>NUCLEOTIDE SEQUENCE [LARGE SCALE GENOMIC DNA]</scope>
    <source>
        <strain evidence="2 3">NBRC 107702</strain>
    </source>
</reference>
<dbReference type="AlphaFoldDB" id="A0A6F8Y0E6"/>
<proteinExistence type="predicted"/>
<accession>A0A6F8Y0E6</accession>
<gene>
    <name evidence="2" type="ORF">Pflav_059470</name>
</gene>
<sequence length="549" mass="58385">MQCWGDAPTGPDPEACQWGGFDGKNLPTGPNTAAFQDERSGSKCPSGGVQCDPAEPSKPDRQSVTDPLGYYVPFTPVGNPDLKIYLDDVDPNDLEKESLRTYYQAQSTNEVPVAATSSDGTGQVSFEMQTGRQASGLGCGDRDPAAGGAPRGCWLVIVPRGVFAPDGTPQAGIGGTGLGVKESALSASNWAQRMQVHLSFLPTSLICPQGTAQRKTVGTELVGALMTSWQPALCQNGGSVYDFTATPDATNVVELASNLPGAAGLAFTTQPIVFADQGPPLIYAPVAVTSTTLAFRMDVRAGPETHQIQRLGISPQLLAKTLTQSYKGDLPGGMTSSSKFVTPSWMKHIYGPGNVTFDPQWLQLNPDVVRSVNFTNTTAPMTTADQSNVNRAVWAWIQSDPGTRAWLGGQPDEGGMVVNPNYQSLKLGDPPPASGYLRADPMCTRFNDTPADRPDLCVNSVEYIPYALNLEDAAVKVQRAYTHGVGSWNTTTQAPDGAQGWWDKPGPWPLGDRFAWAFTSTSLSARYGLQTAACAPPKAMTASPHRRPA</sequence>
<feature type="region of interest" description="Disordered" evidence="1">
    <location>
        <begin position="1"/>
        <end position="66"/>
    </location>
</feature>
<protein>
    <submittedName>
        <fullName evidence="2">Uncharacterized protein</fullName>
    </submittedName>
</protein>
<organism evidence="2 3">
    <name type="scientific">Phytohabitans flavus</name>
    <dbReference type="NCBI Taxonomy" id="1076124"/>
    <lineage>
        <taxon>Bacteria</taxon>
        <taxon>Bacillati</taxon>
        <taxon>Actinomycetota</taxon>
        <taxon>Actinomycetes</taxon>
        <taxon>Micromonosporales</taxon>
        <taxon>Micromonosporaceae</taxon>
    </lineage>
</organism>
<dbReference type="RefSeq" id="WP_173039530.1">
    <property type="nucleotide sequence ID" value="NZ_AP022870.1"/>
</dbReference>